<dbReference type="Gene3D" id="3.40.50.150">
    <property type="entry name" value="Vaccinia Virus protein VP39"/>
    <property type="match status" value="1"/>
</dbReference>
<keyword evidence="1" id="KW-0808">Transferase</keyword>
<reference evidence="1 2" key="1">
    <citation type="submission" date="2015-12" db="EMBL/GenBank/DDBJ databases">
        <title>Complete genome of Roseateles depolymerans KCTC 42856.</title>
        <authorList>
            <person name="Kim K.M."/>
        </authorList>
    </citation>
    <scope>NUCLEOTIDE SEQUENCE [LARGE SCALE GENOMIC DNA]</scope>
    <source>
        <strain evidence="1 2">KCTC 42856</strain>
    </source>
</reference>
<name>A0A0U3LBQ9_9BURK</name>
<dbReference type="InterPro" id="IPR029063">
    <property type="entry name" value="SAM-dependent_MTases_sf"/>
</dbReference>
<dbReference type="GO" id="GO:0032259">
    <property type="term" value="P:methylation"/>
    <property type="evidence" value="ECO:0007669"/>
    <property type="project" value="UniProtKB-KW"/>
</dbReference>
<dbReference type="InterPro" id="IPR041698">
    <property type="entry name" value="Methyltransf_25"/>
</dbReference>
<dbReference type="STRING" id="76731.RD2015_4372"/>
<organism evidence="1 2">
    <name type="scientific">Roseateles depolymerans</name>
    <dbReference type="NCBI Taxonomy" id="76731"/>
    <lineage>
        <taxon>Bacteria</taxon>
        <taxon>Pseudomonadati</taxon>
        <taxon>Pseudomonadota</taxon>
        <taxon>Betaproteobacteria</taxon>
        <taxon>Burkholderiales</taxon>
        <taxon>Sphaerotilaceae</taxon>
        <taxon>Roseateles</taxon>
    </lineage>
</organism>
<keyword evidence="1" id="KW-0489">Methyltransferase</keyword>
<proteinExistence type="predicted"/>
<evidence type="ECO:0000313" key="2">
    <source>
        <dbReference type="Proteomes" id="UP000060699"/>
    </source>
</evidence>
<gene>
    <name evidence="1" type="ORF">RD2015_4372</name>
</gene>
<protein>
    <submittedName>
        <fullName evidence="1">Methyltransferase type 11</fullName>
    </submittedName>
</protein>
<accession>A0A0U3LBQ9</accession>
<dbReference type="GO" id="GO:0008168">
    <property type="term" value="F:methyltransferase activity"/>
    <property type="evidence" value="ECO:0007669"/>
    <property type="project" value="UniProtKB-KW"/>
</dbReference>
<evidence type="ECO:0000313" key="1">
    <source>
        <dbReference type="EMBL" id="ALV08814.1"/>
    </source>
</evidence>
<dbReference type="RefSeq" id="WP_058936701.1">
    <property type="nucleotide sequence ID" value="NZ_CP013729.1"/>
</dbReference>
<keyword evidence="2" id="KW-1185">Reference proteome</keyword>
<dbReference type="Pfam" id="PF13649">
    <property type="entry name" value="Methyltransf_25"/>
    <property type="match status" value="1"/>
</dbReference>
<dbReference type="KEGG" id="rdp:RD2015_4372"/>
<dbReference type="CDD" id="cd02440">
    <property type="entry name" value="AdoMet_MTases"/>
    <property type="match status" value="1"/>
</dbReference>
<dbReference type="Proteomes" id="UP000060699">
    <property type="component" value="Chromosome"/>
</dbReference>
<dbReference type="EMBL" id="CP013729">
    <property type="protein sequence ID" value="ALV08814.1"/>
    <property type="molecule type" value="Genomic_DNA"/>
</dbReference>
<dbReference type="AlphaFoldDB" id="A0A0U3LBQ9"/>
<dbReference type="SUPFAM" id="SSF53335">
    <property type="entry name" value="S-adenosyl-L-methionine-dependent methyltransferases"/>
    <property type="match status" value="1"/>
</dbReference>
<sequence length="211" mass="23224">MSLSTQRLQALYTRRAPVYDYELMAVAPLREEAIRALELSPGETVLDIGTGTGLSLPGLAQGVGDSGRIVGIEPCEAMMAQARRRVSAAPWHTPVDLLDSPVEEALLEGVLPARSADAALFFFTHDALQQPQGLDRVLKALKPGARVVAAGLVWASPWWPLSNFFVWSAALHSIEHLDRLDQPWHDLSPRLASAEVERRWLESVYLLKGRV</sequence>